<name>A0ACD3AX53_9AGAR</name>
<reference evidence="1 2" key="1">
    <citation type="journal article" date="2019" name="Nat. Ecol. Evol.">
        <title>Megaphylogeny resolves global patterns of mushroom evolution.</title>
        <authorList>
            <person name="Varga T."/>
            <person name="Krizsan K."/>
            <person name="Foldi C."/>
            <person name="Dima B."/>
            <person name="Sanchez-Garcia M."/>
            <person name="Sanchez-Ramirez S."/>
            <person name="Szollosi G.J."/>
            <person name="Szarkandi J.G."/>
            <person name="Papp V."/>
            <person name="Albert L."/>
            <person name="Andreopoulos W."/>
            <person name="Angelini C."/>
            <person name="Antonin V."/>
            <person name="Barry K.W."/>
            <person name="Bougher N.L."/>
            <person name="Buchanan P."/>
            <person name="Buyck B."/>
            <person name="Bense V."/>
            <person name="Catcheside P."/>
            <person name="Chovatia M."/>
            <person name="Cooper J."/>
            <person name="Damon W."/>
            <person name="Desjardin D."/>
            <person name="Finy P."/>
            <person name="Geml J."/>
            <person name="Haridas S."/>
            <person name="Hughes K."/>
            <person name="Justo A."/>
            <person name="Karasinski D."/>
            <person name="Kautmanova I."/>
            <person name="Kiss B."/>
            <person name="Kocsube S."/>
            <person name="Kotiranta H."/>
            <person name="LaButti K.M."/>
            <person name="Lechner B.E."/>
            <person name="Liimatainen K."/>
            <person name="Lipzen A."/>
            <person name="Lukacs Z."/>
            <person name="Mihaltcheva S."/>
            <person name="Morgado L.N."/>
            <person name="Niskanen T."/>
            <person name="Noordeloos M.E."/>
            <person name="Ohm R.A."/>
            <person name="Ortiz-Santana B."/>
            <person name="Ovrebo C."/>
            <person name="Racz N."/>
            <person name="Riley R."/>
            <person name="Savchenko A."/>
            <person name="Shiryaev A."/>
            <person name="Soop K."/>
            <person name="Spirin V."/>
            <person name="Szebenyi C."/>
            <person name="Tomsovsky M."/>
            <person name="Tulloss R.E."/>
            <person name="Uehling J."/>
            <person name="Grigoriev I.V."/>
            <person name="Vagvolgyi C."/>
            <person name="Papp T."/>
            <person name="Martin F.M."/>
            <person name="Miettinen O."/>
            <person name="Hibbett D.S."/>
            <person name="Nagy L.G."/>
        </authorList>
    </citation>
    <scope>NUCLEOTIDE SEQUENCE [LARGE SCALE GENOMIC DNA]</scope>
    <source>
        <strain evidence="1 2">NL-1719</strain>
    </source>
</reference>
<gene>
    <name evidence="1" type="ORF">BDN72DRAFT_839173</name>
</gene>
<proteinExistence type="predicted"/>
<accession>A0ACD3AX53</accession>
<dbReference type="Proteomes" id="UP000308600">
    <property type="component" value="Unassembled WGS sequence"/>
</dbReference>
<evidence type="ECO:0000313" key="2">
    <source>
        <dbReference type="Proteomes" id="UP000308600"/>
    </source>
</evidence>
<organism evidence="1 2">
    <name type="scientific">Pluteus cervinus</name>
    <dbReference type="NCBI Taxonomy" id="181527"/>
    <lineage>
        <taxon>Eukaryota</taxon>
        <taxon>Fungi</taxon>
        <taxon>Dikarya</taxon>
        <taxon>Basidiomycota</taxon>
        <taxon>Agaricomycotina</taxon>
        <taxon>Agaricomycetes</taxon>
        <taxon>Agaricomycetidae</taxon>
        <taxon>Agaricales</taxon>
        <taxon>Pluteineae</taxon>
        <taxon>Pluteaceae</taxon>
        <taxon>Pluteus</taxon>
    </lineage>
</organism>
<protein>
    <submittedName>
        <fullName evidence="1">Acyl-CoA-binding protein</fullName>
    </submittedName>
</protein>
<keyword evidence="2" id="KW-1185">Reference proteome</keyword>
<feature type="non-terminal residue" evidence="1">
    <location>
        <position position="1"/>
    </location>
</feature>
<dbReference type="EMBL" id="ML208315">
    <property type="protein sequence ID" value="TFK70318.1"/>
    <property type="molecule type" value="Genomic_DNA"/>
</dbReference>
<evidence type="ECO:0000313" key="1">
    <source>
        <dbReference type="EMBL" id="TFK70318.1"/>
    </source>
</evidence>
<sequence length="100" mass="11178">KAKFDKAVEIVRSLPSDGPVKPSQDDQLFFYGYFKQATIGDINTDAPGLFDFTGKAKWKAWNELKDTSKENAYQMYVDKLLELLENAGGQQDLIDAINAA</sequence>